<evidence type="ECO:0000313" key="3">
    <source>
        <dbReference type="Proteomes" id="UP000623067"/>
    </source>
</evidence>
<reference evidence="2" key="2">
    <citation type="submission" date="2020-09" db="EMBL/GenBank/DDBJ databases">
        <authorList>
            <person name="Sun Q."/>
            <person name="Zhou Y."/>
        </authorList>
    </citation>
    <scope>NUCLEOTIDE SEQUENCE</scope>
    <source>
        <strain evidence="2">CGMCC 1.15330</strain>
    </source>
</reference>
<organism evidence="2 3">
    <name type="scientific">Sphingomonas metalli</name>
    <dbReference type="NCBI Taxonomy" id="1779358"/>
    <lineage>
        <taxon>Bacteria</taxon>
        <taxon>Pseudomonadati</taxon>
        <taxon>Pseudomonadota</taxon>
        <taxon>Alphaproteobacteria</taxon>
        <taxon>Sphingomonadales</taxon>
        <taxon>Sphingomonadaceae</taxon>
        <taxon>Sphingomonas</taxon>
    </lineage>
</organism>
<reference evidence="2" key="1">
    <citation type="journal article" date="2014" name="Int. J. Syst. Evol. Microbiol.">
        <title>Complete genome sequence of Corynebacterium casei LMG S-19264T (=DSM 44701T), isolated from a smear-ripened cheese.</title>
        <authorList>
            <consortium name="US DOE Joint Genome Institute (JGI-PGF)"/>
            <person name="Walter F."/>
            <person name="Albersmeier A."/>
            <person name="Kalinowski J."/>
            <person name="Ruckert C."/>
        </authorList>
    </citation>
    <scope>NUCLEOTIDE SEQUENCE</scope>
    <source>
        <strain evidence="2">CGMCC 1.15330</strain>
    </source>
</reference>
<name>A0A916T9T5_9SPHN</name>
<keyword evidence="3" id="KW-1185">Reference proteome</keyword>
<feature type="region of interest" description="Disordered" evidence="1">
    <location>
        <begin position="181"/>
        <end position="204"/>
    </location>
</feature>
<sequence length="204" mass="22436">MVLRHLPGSGEGRDRQAHAHDPAEQAITIIGGRVFHAPGFVALRLVPVGQRGDMGAEPIGIALDREVATRFDHDIVPGRDGTAVDPFGRVPAGMQIGVRTLEDGERGPAPLRDPPEGVCERDMPFQPRRAVIGEQRQVHRLDPAVRIGRDQRREGDVAHRRGEHRRPLLAELARRVHRSFRQAMAARSSSTPTKAKPIELSAMP</sequence>
<comment type="caution">
    <text evidence="2">The sequence shown here is derived from an EMBL/GenBank/DDBJ whole genome shotgun (WGS) entry which is preliminary data.</text>
</comment>
<evidence type="ECO:0000256" key="1">
    <source>
        <dbReference type="SAM" id="MobiDB-lite"/>
    </source>
</evidence>
<feature type="compositionally biased region" description="Basic and acidic residues" evidence="1">
    <location>
        <begin position="11"/>
        <end position="21"/>
    </location>
</feature>
<proteinExistence type="predicted"/>
<accession>A0A916T9T5</accession>
<feature type="region of interest" description="Disordered" evidence="1">
    <location>
        <begin position="1"/>
        <end position="21"/>
    </location>
</feature>
<dbReference type="EMBL" id="BMIH01000003">
    <property type="protein sequence ID" value="GGB36939.1"/>
    <property type="molecule type" value="Genomic_DNA"/>
</dbReference>
<dbReference type="AlphaFoldDB" id="A0A916T9T5"/>
<dbReference type="Proteomes" id="UP000623067">
    <property type="component" value="Unassembled WGS sequence"/>
</dbReference>
<evidence type="ECO:0000313" key="2">
    <source>
        <dbReference type="EMBL" id="GGB36939.1"/>
    </source>
</evidence>
<protein>
    <submittedName>
        <fullName evidence="2">Uncharacterized protein</fullName>
    </submittedName>
</protein>
<gene>
    <name evidence="2" type="ORF">GCM10011380_27910</name>
</gene>